<evidence type="ECO:0000256" key="1">
    <source>
        <dbReference type="ARBA" id="ARBA00004613"/>
    </source>
</evidence>
<feature type="chain" id="PRO_5043694378" evidence="3">
    <location>
        <begin position="18"/>
        <end position="111"/>
    </location>
</feature>
<dbReference type="InterPro" id="IPR029277">
    <property type="entry name" value="SVWC_dom"/>
</dbReference>
<protein>
    <submittedName>
        <fullName evidence="5">Venom peptide</fullName>
    </submittedName>
</protein>
<dbReference type="EMBL" id="PP480824">
    <property type="protein sequence ID" value="WXB20555.1"/>
    <property type="molecule type" value="mRNA"/>
</dbReference>
<dbReference type="AlphaFoldDB" id="A0AAU6PB23"/>
<dbReference type="SMART" id="SM01318">
    <property type="entry name" value="SVWC"/>
    <property type="match status" value="1"/>
</dbReference>
<evidence type="ECO:0000313" key="5">
    <source>
        <dbReference type="EMBL" id="WXB20555.1"/>
    </source>
</evidence>
<comment type="subcellular location">
    <subcellularLocation>
        <location evidence="1">Secreted</location>
    </subcellularLocation>
</comment>
<evidence type="ECO:0000256" key="3">
    <source>
        <dbReference type="SAM" id="SignalP"/>
    </source>
</evidence>
<organism evidence="5">
    <name type="scientific">Comana monomorpha</name>
    <dbReference type="NCBI Taxonomy" id="1555636"/>
    <lineage>
        <taxon>Eukaryota</taxon>
        <taxon>Metazoa</taxon>
        <taxon>Ecdysozoa</taxon>
        <taxon>Arthropoda</taxon>
        <taxon>Hexapoda</taxon>
        <taxon>Insecta</taxon>
        <taxon>Pterygota</taxon>
        <taxon>Neoptera</taxon>
        <taxon>Endopterygota</taxon>
        <taxon>Lepidoptera</taxon>
        <taxon>Glossata</taxon>
        <taxon>Ditrysia</taxon>
        <taxon>Zygaenoidea</taxon>
        <taxon>Limacodidae</taxon>
        <taxon>Comana</taxon>
    </lineage>
</organism>
<feature type="signal peptide" evidence="3">
    <location>
        <begin position="1"/>
        <end position="17"/>
    </location>
</feature>
<dbReference type="Pfam" id="PF15430">
    <property type="entry name" value="SVWC"/>
    <property type="match status" value="1"/>
</dbReference>
<feature type="domain" description="Single" evidence="4">
    <location>
        <begin position="37"/>
        <end position="102"/>
    </location>
</feature>
<evidence type="ECO:0000256" key="2">
    <source>
        <dbReference type="ARBA" id="ARBA00022525"/>
    </source>
</evidence>
<dbReference type="GO" id="GO:0005576">
    <property type="term" value="C:extracellular region"/>
    <property type="evidence" value="ECO:0007669"/>
    <property type="project" value="UniProtKB-SubCell"/>
</dbReference>
<keyword evidence="2" id="KW-0964">Secreted</keyword>
<evidence type="ECO:0000259" key="4">
    <source>
        <dbReference type="SMART" id="SM01318"/>
    </source>
</evidence>
<keyword evidence="3" id="KW-0732">Signal</keyword>
<sequence>MFRVICLLCGFLGSGLALVSFQPLQEKPQHFKHIPGCYIEALGNVMPKGTVMQRPGYCMQYHCEEKHYVIETCPDPVLRPGDKLVEQDRSLPYPSCCPKLVMGRMTTHDEF</sequence>
<name>A0AAU6PB23_9NEOP</name>
<proteinExistence type="evidence at transcript level"/>
<reference evidence="5" key="1">
    <citation type="journal article" date="2024" name="Sci. Rep.">
        <title>Phylogeny, envenomation syndrome, and membrane-permeabilising venom produced by Australia's 'electric' caterpillar Comana monomorpha (Lepidoptera: Limacodidae).</title>
        <authorList>
            <person name="Goudarzi M.H."/>
            <person name="Robinson S.D."/>
            <person name="Cardoso F.C."/>
            <person name="Mitchell M.L."/>
            <person name="Cook L.G."/>
            <person name="King G.F."/>
            <person name="Walker A.A."/>
        </authorList>
    </citation>
    <scope>NUCLEOTIDE SEQUENCE</scope>
    <source>
        <strain evidence="5">U_LCTX_80_Cm23</strain>
    </source>
</reference>
<accession>A0AAU6PB23</accession>